<evidence type="ECO:0000256" key="5">
    <source>
        <dbReference type="ARBA" id="ARBA00023222"/>
    </source>
</evidence>
<evidence type="ECO:0000256" key="2">
    <source>
        <dbReference type="ARBA" id="ARBA00013147"/>
    </source>
</evidence>
<evidence type="ECO:0000256" key="6">
    <source>
        <dbReference type="ARBA" id="ARBA00023239"/>
    </source>
</evidence>
<accession>A0A101HKG3</accession>
<evidence type="ECO:0000256" key="3">
    <source>
        <dbReference type="ARBA" id="ARBA00022605"/>
    </source>
</evidence>
<dbReference type="Gene3D" id="3.40.190.10">
    <property type="entry name" value="Periplasmic binding protein-like II"/>
    <property type="match status" value="2"/>
</dbReference>
<dbReference type="PANTHER" id="PTHR21022">
    <property type="entry name" value="PREPHENATE DEHYDRATASE P PROTEIN"/>
    <property type="match status" value="1"/>
</dbReference>
<dbReference type="EMBL" id="LGGN01000038">
    <property type="protein sequence ID" value="KUK78388.1"/>
    <property type="molecule type" value="Genomic_DNA"/>
</dbReference>
<comment type="caution">
    <text evidence="9">The sequence shown here is derived from an EMBL/GenBank/DDBJ whole genome shotgun (WGS) entry which is preliminary data.</text>
</comment>
<dbReference type="STRING" id="1123008.GCA_000380985_00719"/>
<evidence type="ECO:0000256" key="7">
    <source>
        <dbReference type="ARBA" id="ARBA00047848"/>
    </source>
</evidence>
<dbReference type="AlphaFoldDB" id="A0A101HKG3"/>
<keyword evidence="3" id="KW-0028">Amino-acid biosynthesis</keyword>
<comment type="catalytic activity">
    <reaction evidence="7">
        <text>prephenate + H(+) = 3-phenylpyruvate + CO2 + H2O</text>
        <dbReference type="Rhea" id="RHEA:21648"/>
        <dbReference type="ChEBI" id="CHEBI:15377"/>
        <dbReference type="ChEBI" id="CHEBI:15378"/>
        <dbReference type="ChEBI" id="CHEBI:16526"/>
        <dbReference type="ChEBI" id="CHEBI:18005"/>
        <dbReference type="ChEBI" id="CHEBI:29934"/>
        <dbReference type="EC" id="4.2.1.51"/>
    </reaction>
</comment>
<organism evidence="9 10">
    <name type="scientific">Proteiniphilum acetatigenes</name>
    <dbReference type="NCBI Taxonomy" id="294710"/>
    <lineage>
        <taxon>Bacteria</taxon>
        <taxon>Pseudomonadati</taxon>
        <taxon>Bacteroidota</taxon>
        <taxon>Bacteroidia</taxon>
        <taxon>Bacteroidales</taxon>
        <taxon>Dysgonomonadaceae</taxon>
        <taxon>Proteiniphilum</taxon>
    </lineage>
</organism>
<keyword evidence="5" id="KW-0584">Phenylalanine biosynthesis</keyword>
<dbReference type="Proteomes" id="UP000053860">
    <property type="component" value="Unassembled WGS sequence"/>
</dbReference>
<dbReference type="SUPFAM" id="SSF53850">
    <property type="entry name" value="Periplasmic binding protein-like II"/>
    <property type="match status" value="1"/>
</dbReference>
<evidence type="ECO:0000256" key="4">
    <source>
        <dbReference type="ARBA" id="ARBA00023141"/>
    </source>
</evidence>
<dbReference type="GO" id="GO:0004664">
    <property type="term" value="F:prephenate dehydratase activity"/>
    <property type="evidence" value="ECO:0007669"/>
    <property type="project" value="UniProtKB-EC"/>
</dbReference>
<dbReference type="InterPro" id="IPR001086">
    <property type="entry name" value="Preph_deHydtase"/>
</dbReference>
<evidence type="ECO:0000313" key="10">
    <source>
        <dbReference type="Proteomes" id="UP000053860"/>
    </source>
</evidence>
<dbReference type="Pfam" id="PF00800">
    <property type="entry name" value="PDT"/>
    <property type="match status" value="1"/>
</dbReference>
<proteinExistence type="predicted"/>
<evidence type="ECO:0000256" key="1">
    <source>
        <dbReference type="ARBA" id="ARBA00004741"/>
    </source>
</evidence>
<gene>
    <name evidence="9" type="ORF">XD92_0342</name>
</gene>
<evidence type="ECO:0000259" key="8">
    <source>
        <dbReference type="PROSITE" id="PS51171"/>
    </source>
</evidence>
<dbReference type="CDD" id="cd13631">
    <property type="entry name" value="PBP2_Ct-PDT_like"/>
    <property type="match status" value="1"/>
</dbReference>
<reference evidence="10" key="1">
    <citation type="journal article" date="2015" name="MBio">
        <title>Genome-Resolved Metagenomic Analysis Reveals Roles for Candidate Phyla and Other Microbial Community Members in Biogeochemical Transformations in Oil Reservoirs.</title>
        <authorList>
            <person name="Hu P."/>
            <person name="Tom L."/>
            <person name="Singh A."/>
            <person name="Thomas B.C."/>
            <person name="Baker B.J."/>
            <person name="Piceno Y.M."/>
            <person name="Andersen G.L."/>
            <person name="Banfield J.F."/>
        </authorList>
    </citation>
    <scope>NUCLEOTIDE SEQUENCE [LARGE SCALE GENOMIC DNA]</scope>
</reference>
<dbReference type="EC" id="4.2.1.51" evidence="2"/>
<keyword evidence="6" id="KW-0456">Lyase</keyword>
<dbReference type="GO" id="GO:0009094">
    <property type="term" value="P:L-phenylalanine biosynthetic process"/>
    <property type="evidence" value="ECO:0007669"/>
    <property type="project" value="UniProtKB-UniPathway"/>
</dbReference>
<feature type="domain" description="Prephenate dehydratase" evidence="8">
    <location>
        <begin position="3"/>
        <end position="131"/>
    </location>
</feature>
<comment type="pathway">
    <text evidence="1">Amino-acid biosynthesis; L-phenylalanine biosynthesis; phenylpyruvate from prephenate: step 1/1.</text>
</comment>
<evidence type="ECO:0000313" key="9">
    <source>
        <dbReference type="EMBL" id="KUK78388.1"/>
    </source>
</evidence>
<feature type="non-terminal residue" evidence="9">
    <location>
        <position position="131"/>
    </location>
</feature>
<name>A0A101HKG3_9BACT</name>
<sequence>MKRVAIQGGLGAYHEIAARDYFKGEKLEIVPCQTFRDIFREADKDPQLIGVMAIENTIAGSLLPNHDLLKQHHLRIAGEHKLRITHSLAALPGTSLDELKEVMSHPMALMQCEEFLESLPGVKIVEHDDTA</sequence>
<dbReference type="PROSITE" id="PS51171">
    <property type="entry name" value="PREPHENATE_DEHYDR_3"/>
    <property type="match status" value="1"/>
</dbReference>
<keyword evidence="4" id="KW-0057">Aromatic amino acid biosynthesis</keyword>
<protein>
    <recommendedName>
        <fullName evidence="2">prephenate dehydratase</fullName>
        <ecNumber evidence="2">4.2.1.51</ecNumber>
    </recommendedName>
</protein>
<dbReference type="UniPathway" id="UPA00121">
    <property type="reaction ID" value="UER00345"/>
</dbReference>
<dbReference type="GO" id="GO:0005737">
    <property type="term" value="C:cytoplasm"/>
    <property type="evidence" value="ECO:0007669"/>
    <property type="project" value="TreeGrafter"/>
</dbReference>
<dbReference type="PANTHER" id="PTHR21022:SF19">
    <property type="entry name" value="PREPHENATE DEHYDRATASE-RELATED"/>
    <property type="match status" value="1"/>
</dbReference>